<protein>
    <recommendedName>
        <fullName evidence="8">S-acyltransferase</fullName>
        <ecNumber evidence="8">2.3.1.225</ecNumber>
    </recommendedName>
    <alternativeName>
        <fullName evidence="8">Palmitoyltransferase</fullName>
    </alternativeName>
</protein>
<dbReference type="EC" id="2.3.1.225" evidence="8"/>
<accession>A0AA41VYG4</accession>
<sequence length="355" mass="40731">MSTPIVVDDQPSQSFSQNEIYSLVSLKSKVATLICACVENCCIAWRQIFNPDRLPRFIRGGTETTRIYHFWPGKNVFFFRGRLICGPDPRGFLLATFSITLPSWIFCAYIADDSSFKHSSFVIIFAVFLTVIVLINLIAVSTMDPGIIPRNASLSSLNTDQLSRIKSRKLVINGIEVKLKFCRICRIYRPPRSSHCAICDNCVEKFDHHCPWIGQCIGLRNYRFYMMFTTSALIFFVYIFAFSCRKINRRILETRLGFFRTIRSCPEAFALASFCFVAMWFVCGIVCFHVYLVMKNQTAYENFRRRNVDSPNPYDKGILGNVEDVFFVRIPSSRVDFRAEATPEMCHGGADQLPL</sequence>
<dbReference type="InterPro" id="IPR001594">
    <property type="entry name" value="Palmitoyltrfase_DHHC"/>
</dbReference>
<comment type="domain">
    <text evidence="8">The DHHC domain is required for palmitoyltransferase activity.</text>
</comment>
<feature type="transmembrane region" description="Helical" evidence="8">
    <location>
        <begin position="224"/>
        <end position="248"/>
    </location>
</feature>
<evidence type="ECO:0000256" key="7">
    <source>
        <dbReference type="ARBA" id="ARBA00023315"/>
    </source>
</evidence>
<comment type="catalytic activity">
    <reaction evidence="8">
        <text>L-cysteinyl-[protein] + hexadecanoyl-CoA = S-hexadecanoyl-L-cysteinyl-[protein] + CoA</text>
        <dbReference type="Rhea" id="RHEA:36683"/>
        <dbReference type="Rhea" id="RHEA-COMP:10131"/>
        <dbReference type="Rhea" id="RHEA-COMP:11032"/>
        <dbReference type="ChEBI" id="CHEBI:29950"/>
        <dbReference type="ChEBI" id="CHEBI:57287"/>
        <dbReference type="ChEBI" id="CHEBI:57379"/>
        <dbReference type="ChEBI" id="CHEBI:74151"/>
        <dbReference type="EC" id="2.3.1.225"/>
    </reaction>
</comment>
<evidence type="ECO:0000313" key="11">
    <source>
        <dbReference type="Proteomes" id="UP001177140"/>
    </source>
</evidence>
<proteinExistence type="inferred from homology"/>
<organism evidence="10 11">
    <name type="scientific">Papaver nudicaule</name>
    <name type="common">Iceland poppy</name>
    <dbReference type="NCBI Taxonomy" id="74823"/>
    <lineage>
        <taxon>Eukaryota</taxon>
        <taxon>Viridiplantae</taxon>
        <taxon>Streptophyta</taxon>
        <taxon>Embryophyta</taxon>
        <taxon>Tracheophyta</taxon>
        <taxon>Spermatophyta</taxon>
        <taxon>Magnoliopsida</taxon>
        <taxon>Ranunculales</taxon>
        <taxon>Papaveraceae</taxon>
        <taxon>Papaveroideae</taxon>
        <taxon>Papaver</taxon>
    </lineage>
</organism>
<keyword evidence="4 8" id="KW-0812">Transmembrane</keyword>
<dbReference type="GO" id="GO:0006612">
    <property type="term" value="P:protein targeting to membrane"/>
    <property type="evidence" value="ECO:0007669"/>
    <property type="project" value="TreeGrafter"/>
</dbReference>
<keyword evidence="5 8" id="KW-1133">Transmembrane helix</keyword>
<dbReference type="GO" id="GO:0005794">
    <property type="term" value="C:Golgi apparatus"/>
    <property type="evidence" value="ECO:0007669"/>
    <property type="project" value="TreeGrafter"/>
</dbReference>
<evidence type="ECO:0000256" key="8">
    <source>
        <dbReference type="RuleBase" id="RU079119"/>
    </source>
</evidence>
<keyword evidence="6 8" id="KW-0472">Membrane</keyword>
<dbReference type="Pfam" id="PF01529">
    <property type="entry name" value="DHHC"/>
    <property type="match status" value="1"/>
</dbReference>
<dbReference type="GO" id="GO:0005783">
    <property type="term" value="C:endoplasmic reticulum"/>
    <property type="evidence" value="ECO:0007669"/>
    <property type="project" value="TreeGrafter"/>
</dbReference>
<dbReference type="Proteomes" id="UP001177140">
    <property type="component" value="Unassembled WGS sequence"/>
</dbReference>
<evidence type="ECO:0000256" key="3">
    <source>
        <dbReference type="ARBA" id="ARBA00022679"/>
    </source>
</evidence>
<feature type="transmembrane region" description="Helical" evidence="8">
    <location>
        <begin position="123"/>
        <end position="140"/>
    </location>
</feature>
<evidence type="ECO:0000256" key="2">
    <source>
        <dbReference type="ARBA" id="ARBA00008574"/>
    </source>
</evidence>
<evidence type="ECO:0000256" key="6">
    <source>
        <dbReference type="ARBA" id="ARBA00023136"/>
    </source>
</evidence>
<dbReference type="PROSITE" id="PS50216">
    <property type="entry name" value="DHHC"/>
    <property type="match status" value="1"/>
</dbReference>
<comment type="subcellular location">
    <subcellularLocation>
        <location evidence="1">Membrane</location>
        <topology evidence="1">Multi-pass membrane protein</topology>
    </subcellularLocation>
</comment>
<dbReference type="EMBL" id="JAJJMA010320002">
    <property type="protein sequence ID" value="MCL7049766.1"/>
    <property type="molecule type" value="Genomic_DNA"/>
</dbReference>
<gene>
    <name evidence="10" type="ORF">MKW94_019147</name>
</gene>
<keyword evidence="7 8" id="KW-0012">Acyltransferase</keyword>
<evidence type="ECO:0000256" key="4">
    <source>
        <dbReference type="ARBA" id="ARBA00022692"/>
    </source>
</evidence>
<evidence type="ECO:0000259" key="9">
    <source>
        <dbReference type="Pfam" id="PF01529"/>
    </source>
</evidence>
<dbReference type="InterPro" id="IPR039859">
    <property type="entry name" value="PFA4/ZDH16/20/ERF2-like"/>
</dbReference>
<feature type="transmembrane region" description="Helical" evidence="8">
    <location>
        <begin position="268"/>
        <end position="294"/>
    </location>
</feature>
<evidence type="ECO:0000256" key="1">
    <source>
        <dbReference type="ARBA" id="ARBA00004141"/>
    </source>
</evidence>
<dbReference type="GO" id="GO:0019706">
    <property type="term" value="F:protein-cysteine S-palmitoyltransferase activity"/>
    <property type="evidence" value="ECO:0007669"/>
    <property type="project" value="UniProtKB-EC"/>
</dbReference>
<evidence type="ECO:0000313" key="10">
    <source>
        <dbReference type="EMBL" id="MCL7049766.1"/>
    </source>
</evidence>
<keyword evidence="3 8" id="KW-0808">Transferase</keyword>
<feature type="domain" description="Palmitoyltransferase DHHC" evidence="9">
    <location>
        <begin position="178"/>
        <end position="304"/>
    </location>
</feature>
<dbReference type="GO" id="GO:0016020">
    <property type="term" value="C:membrane"/>
    <property type="evidence" value="ECO:0007669"/>
    <property type="project" value="UniProtKB-SubCell"/>
</dbReference>
<evidence type="ECO:0000256" key="5">
    <source>
        <dbReference type="ARBA" id="ARBA00022989"/>
    </source>
</evidence>
<dbReference type="PANTHER" id="PTHR22883:SF57">
    <property type="entry name" value="S-ACYLTRANSFERASE"/>
    <property type="match status" value="1"/>
</dbReference>
<dbReference type="AlphaFoldDB" id="A0AA41VYG4"/>
<comment type="caution">
    <text evidence="10">The sequence shown here is derived from an EMBL/GenBank/DDBJ whole genome shotgun (WGS) entry which is preliminary data.</text>
</comment>
<name>A0AA41VYG4_PAPNU</name>
<feature type="transmembrane region" description="Helical" evidence="8">
    <location>
        <begin position="92"/>
        <end position="111"/>
    </location>
</feature>
<comment type="similarity">
    <text evidence="2 8">Belongs to the DHHC palmitoyltransferase family.</text>
</comment>
<keyword evidence="11" id="KW-1185">Reference proteome</keyword>
<dbReference type="PANTHER" id="PTHR22883">
    <property type="entry name" value="ZINC FINGER DHHC DOMAIN CONTAINING PROTEIN"/>
    <property type="match status" value="1"/>
</dbReference>
<reference evidence="10" key="1">
    <citation type="submission" date="2022-03" db="EMBL/GenBank/DDBJ databases">
        <title>A functionally conserved STORR gene fusion in Papaver species that diverged 16.8 million years ago.</title>
        <authorList>
            <person name="Catania T."/>
        </authorList>
    </citation>
    <scope>NUCLEOTIDE SEQUENCE</scope>
    <source>
        <strain evidence="10">S-191538</strain>
    </source>
</reference>